<evidence type="ECO:0000256" key="1">
    <source>
        <dbReference type="PROSITE-ProRule" id="PRU00325"/>
    </source>
</evidence>
<dbReference type="HOGENOM" id="CLU_1567121_0_0_2"/>
<organism evidence="3 4">
    <name type="scientific">Hyperthermus butylicus (strain DSM 5456 / JCM 9403 / PLM1-5)</name>
    <dbReference type="NCBI Taxonomy" id="415426"/>
    <lineage>
        <taxon>Archaea</taxon>
        <taxon>Thermoproteota</taxon>
        <taxon>Thermoprotei</taxon>
        <taxon>Desulfurococcales</taxon>
        <taxon>Pyrodictiaceae</taxon>
        <taxon>Hyperthermus</taxon>
    </lineage>
</organism>
<name>A2BMT9_HYPBU</name>
<protein>
    <recommendedName>
        <fullName evidence="2">SWIM-type domain-containing protein</fullName>
    </recommendedName>
</protein>
<reference evidence="3 4" key="1">
    <citation type="journal article" date="2007" name="Archaea">
        <title>The genome of Hyperthermus butylicus: a sulfur-reducing, peptide fermenting, neutrophilic Crenarchaeote growing up to 108 degrees C.</title>
        <authorList>
            <person name="Brugger K."/>
            <person name="Chen L."/>
            <person name="Stark M."/>
            <person name="Zibat A."/>
            <person name="Redder P."/>
            <person name="Ruepp A."/>
            <person name="Awayez M."/>
            <person name="She Q."/>
            <person name="Garrett R.A."/>
            <person name="Klenk H.P."/>
        </authorList>
    </citation>
    <scope>NUCLEOTIDE SEQUENCE [LARGE SCALE GENOMIC DNA]</scope>
    <source>
        <strain evidence="4">DSM 5456 / JCM 9403 / PLM1-5</strain>
    </source>
</reference>
<dbReference type="GeneID" id="4781585"/>
<dbReference type="RefSeq" id="WP_011822618.1">
    <property type="nucleotide sequence ID" value="NC_008818.1"/>
</dbReference>
<sequence>MVLGGVEVYKWLRSQGVPEDLARRALRLAQKATMARLAEDEAVVLVPSQRLHQQNPVHSATHWDLLDIVEGRQPRHVDISVGRLPEDQQVYTVKITREDATCQCPLTRLAGAPLCVHRLAAAVLLYERGRADLLAWLPEAAKRYSEWLLRKRKRRTGHPARAKPLPLNTP</sequence>
<dbReference type="KEGG" id="hbu:Hbut_1476"/>
<dbReference type="InterPro" id="IPR007527">
    <property type="entry name" value="Znf_SWIM"/>
</dbReference>
<dbReference type="AlphaFoldDB" id="A2BMT9"/>
<dbReference type="Proteomes" id="UP000002593">
    <property type="component" value="Chromosome"/>
</dbReference>
<evidence type="ECO:0000313" key="4">
    <source>
        <dbReference type="Proteomes" id="UP000002593"/>
    </source>
</evidence>
<keyword evidence="1" id="KW-0862">Zinc</keyword>
<dbReference type="PROSITE" id="PS50966">
    <property type="entry name" value="ZF_SWIM"/>
    <property type="match status" value="1"/>
</dbReference>
<accession>A2BMT9</accession>
<evidence type="ECO:0000259" key="2">
    <source>
        <dbReference type="PROSITE" id="PS50966"/>
    </source>
</evidence>
<dbReference type="EMBL" id="CP000493">
    <property type="protein sequence ID" value="ABM81300.1"/>
    <property type="molecule type" value="Genomic_DNA"/>
</dbReference>
<dbReference type="GO" id="GO:0008270">
    <property type="term" value="F:zinc ion binding"/>
    <property type="evidence" value="ECO:0007669"/>
    <property type="project" value="UniProtKB-KW"/>
</dbReference>
<dbReference type="OrthoDB" id="15384at2157"/>
<dbReference type="EnsemblBacteria" id="ABM81300">
    <property type="protein sequence ID" value="ABM81300"/>
    <property type="gene ID" value="Hbut_1476"/>
</dbReference>
<keyword evidence="1" id="KW-0479">Metal-binding</keyword>
<evidence type="ECO:0000313" key="3">
    <source>
        <dbReference type="EMBL" id="ABM81300.1"/>
    </source>
</evidence>
<feature type="domain" description="SWIM-type" evidence="2">
    <location>
        <begin position="91"/>
        <end position="126"/>
    </location>
</feature>
<keyword evidence="4" id="KW-1185">Reference proteome</keyword>
<proteinExistence type="predicted"/>
<gene>
    <name evidence="3" type="ordered locus">Hbut_1476</name>
</gene>
<keyword evidence="1" id="KW-0863">Zinc-finger</keyword>